<dbReference type="EMBL" id="UYJE01007547">
    <property type="protein sequence ID" value="VDI55838.1"/>
    <property type="molecule type" value="Genomic_DNA"/>
</dbReference>
<keyword evidence="2" id="KW-1185">Reference proteome</keyword>
<organism evidence="1 2">
    <name type="scientific">Mytilus galloprovincialis</name>
    <name type="common">Mediterranean mussel</name>
    <dbReference type="NCBI Taxonomy" id="29158"/>
    <lineage>
        <taxon>Eukaryota</taxon>
        <taxon>Metazoa</taxon>
        <taxon>Spiralia</taxon>
        <taxon>Lophotrochozoa</taxon>
        <taxon>Mollusca</taxon>
        <taxon>Bivalvia</taxon>
        <taxon>Autobranchia</taxon>
        <taxon>Pteriomorphia</taxon>
        <taxon>Mytilida</taxon>
        <taxon>Mytiloidea</taxon>
        <taxon>Mytilidae</taxon>
        <taxon>Mytilinae</taxon>
        <taxon>Mytilus</taxon>
    </lineage>
</organism>
<evidence type="ECO:0000313" key="1">
    <source>
        <dbReference type="EMBL" id="VDI55838.1"/>
    </source>
</evidence>
<dbReference type="AlphaFoldDB" id="A0A8B6FWR0"/>
<protein>
    <submittedName>
        <fullName evidence="1">Uncharacterized protein</fullName>
    </submittedName>
</protein>
<accession>A0A8B6FWR0</accession>
<name>A0A8B6FWR0_MYTGA</name>
<proteinExistence type="predicted"/>
<sequence length="281" mass="31661">MAFIEDSLLRKDMGISHHDEDIEDDEELSPTLENLLILTWLRLIHPKLPKLIKQRYGTELRERTLASIMPEMSQALKSHLEELRTTEDAKSMRAAVKRFPKIKQSSCDSSANGTSNCAVRKTNVTRAPSDATTLWPGDYIDVKIPTDMVSNDDIYFIEPHKNDSYENLSSWPEPSLVSSVAGNLRIPNLTDEPLVLKRNEHFCNVRSTYSSENNKIKNQDHAVATKSQLDKAQVLHSDLVGVDPGGLLQPYIKGKFKSLLRQYDNFFSPTFKGYNGAVGAL</sequence>
<dbReference type="Proteomes" id="UP000596742">
    <property type="component" value="Unassembled WGS sequence"/>
</dbReference>
<gene>
    <name evidence="1" type="ORF">MGAL_10B047659</name>
</gene>
<comment type="caution">
    <text evidence="1">The sequence shown here is derived from an EMBL/GenBank/DDBJ whole genome shotgun (WGS) entry which is preliminary data.</text>
</comment>
<dbReference type="OrthoDB" id="10058380at2759"/>
<evidence type="ECO:0000313" key="2">
    <source>
        <dbReference type="Proteomes" id="UP000596742"/>
    </source>
</evidence>
<reference evidence="1" key="1">
    <citation type="submission" date="2018-11" db="EMBL/GenBank/DDBJ databases">
        <authorList>
            <person name="Alioto T."/>
            <person name="Alioto T."/>
        </authorList>
    </citation>
    <scope>NUCLEOTIDE SEQUENCE</scope>
</reference>